<reference evidence="2 3" key="1">
    <citation type="submission" date="2017-09" db="EMBL/GenBank/DDBJ databases">
        <title>Bacterial strain isolated from the female urinary microbiota.</title>
        <authorList>
            <person name="Thomas-White K."/>
            <person name="Kumar N."/>
            <person name="Forster S."/>
            <person name="Putonti C."/>
            <person name="Lawley T."/>
            <person name="Wolfe A.J."/>
        </authorList>
    </citation>
    <scope>NUCLEOTIDE SEQUENCE [LARGE SCALE GENOMIC DNA]</scope>
    <source>
        <strain evidence="2 3">UMB0908</strain>
    </source>
</reference>
<dbReference type="EMBL" id="PNHF01000007">
    <property type="protein sequence ID" value="PMC62736.1"/>
    <property type="molecule type" value="Genomic_DNA"/>
</dbReference>
<gene>
    <name evidence="2" type="ORF">CJ204_04400</name>
</gene>
<sequence length="303" mass="32376">MENAYSTLNGYAPETHGKRGKIVTGTNQAENASTTVPVPSRFTVPGAELATEFSDEGGHPVVQLHGLTSSRARDRLLNLDLGRGLHGTRLLRYDARGHGNSTGRPVAEDYRWPNLAEDLLLLLDEWFPGERIHGVGPSMGCATMLHAALLDPGRFSGFTLMAPPTAWGSRVAKAAEYEVTADLVAKHGAQALLDVERDHIDPPAIAGGPVTSPDVPGELLPWVFRGAAMSDLPAQRALTGIDAPSTILAWAEDPAHPLSTAQALAKLLPRAALHVAETRADVDRWPGILLDDVTTNGRLTNPR</sequence>
<dbReference type="GO" id="GO:0046503">
    <property type="term" value="P:glycerolipid catabolic process"/>
    <property type="evidence" value="ECO:0007669"/>
    <property type="project" value="TreeGrafter"/>
</dbReference>
<evidence type="ECO:0000313" key="3">
    <source>
        <dbReference type="Proteomes" id="UP000235363"/>
    </source>
</evidence>
<dbReference type="InterPro" id="IPR029058">
    <property type="entry name" value="AB_hydrolase_fold"/>
</dbReference>
<evidence type="ECO:0000259" key="1">
    <source>
        <dbReference type="Pfam" id="PF00561"/>
    </source>
</evidence>
<dbReference type="PANTHER" id="PTHR43433">
    <property type="entry name" value="HYDROLASE, ALPHA/BETA FOLD FAMILY PROTEIN"/>
    <property type="match status" value="1"/>
</dbReference>
<name>A0A2N6T096_9CORY</name>
<organism evidence="2 3">
    <name type="scientific">Corynebacterium xerosis</name>
    <dbReference type="NCBI Taxonomy" id="1725"/>
    <lineage>
        <taxon>Bacteria</taxon>
        <taxon>Bacillati</taxon>
        <taxon>Actinomycetota</taxon>
        <taxon>Actinomycetes</taxon>
        <taxon>Mycobacteriales</taxon>
        <taxon>Corynebacteriaceae</taxon>
        <taxon>Corynebacterium</taxon>
    </lineage>
</organism>
<proteinExistence type="predicted"/>
<dbReference type="Proteomes" id="UP000235363">
    <property type="component" value="Unassembled WGS sequence"/>
</dbReference>
<dbReference type="AlphaFoldDB" id="A0A2N6T096"/>
<comment type="caution">
    <text evidence="2">The sequence shown here is derived from an EMBL/GenBank/DDBJ whole genome shotgun (WGS) entry which is preliminary data.</text>
</comment>
<accession>A0A2N6T096</accession>
<dbReference type="GO" id="GO:0004806">
    <property type="term" value="F:triacylglycerol lipase activity"/>
    <property type="evidence" value="ECO:0007669"/>
    <property type="project" value="TreeGrafter"/>
</dbReference>
<dbReference type="PANTHER" id="PTHR43433:SF5">
    <property type="entry name" value="AB HYDROLASE-1 DOMAIN-CONTAINING PROTEIN"/>
    <property type="match status" value="1"/>
</dbReference>
<dbReference type="InterPro" id="IPR000073">
    <property type="entry name" value="AB_hydrolase_1"/>
</dbReference>
<dbReference type="Gene3D" id="3.40.50.1820">
    <property type="entry name" value="alpha/beta hydrolase"/>
    <property type="match status" value="1"/>
</dbReference>
<feature type="domain" description="AB hydrolase-1" evidence="1">
    <location>
        <begin position="60"/>
        <end position="167"/>
    </location>
</feature>
<dbReference type="SUPFAM" id="SSF53474">
    <property type="entry name" value="alpha/beta-Hydrolases"/>
    <property type="match status" value="1"/>
</dbReference>
<protein>
    <submittedName>
        <fullName evidence="2">Alpha/beta hydrolase</fullName>
    </submittedName>
</protein>
<dbReference type="STRING" id="1725.WU86_00635"/>
<keyword evidence="2" id="KW-0378">Hydrolase</keyword>
<dbReference type="Pfam" id="PF00561">
    <property type="entry name" value="Abhydrolase_1"/>
    <property type="match status" value="1"/>
</dbReference>
<dbReference type="InterPro" id="IPR050471">
    <property type="entry name" value="AB_hydrolase"/>
</dbReference>
<evidence type="ECO:0000313" key="2">
    <source>
        <dbReference type="EMBL" id="PMC62736.1"/>
    </source>
</evidence>